<sequence>MEEIALAVYEEEGKSDLLGTLLLLGGHISSIDRADKVFNEELESNAREFASSLKTKDKERIVKAQEDLEYELSIVQIASGGITTMWWFFALADSKIPAENLQKIKNYLGIMKSYIQDNYDISNIKTKNGLIIESSVEKGIRTLSVTLPFDKVGNLILSYKEKNHQTLLEMFKYKEKLSKDSSINSRDSLMQTLLKEGK</sequence>
<dbReference type="EMBL" id="CP021886">
    <property type="protein sequence ID" value="AWI34194.1"/>
    <property type="molecule type" value="Genomic_DNA"/>
</dbReference>
<dbReference type="Proteomes" id="UP000244890">
    <property type="component" value="Chromosome"/>
</dbReference>
<dbReference type="AlphaFoldDB" id="A0A2U8FDG0"/>
<gene>
    <name evidence="1" type="ORF">CDV25_05010</name>
</gene>
<proteinExistence type="predicted"/>
<dbReference type="KEGG" id="had:CDV25_05010"/>
<protein>
    <submittedName>
        <fullName evidence="1">Uncharacterized protein</fullName>
    </submittedName>
</protein>
<evidence type="ECO:0000313" key="2">
    <source>
        <dbReference type="Proteomes" id="UP000244890"/>
    </source>
</evidence>
<name>A0A2U8FDG0_9HELI</name>
<dbReference type="RefSeq" id="WP_108911030.1">
    <property type="nucleotide sequence ID" value="NZ_CP021886.1"/>
</dbReference>
<evidence type="ECO:0000313" key="1">
    <source>
        <dbReference type="EMBL" id="AWI34194.1"/>
    </source>
</evidence>
<organism evidence="1 2">
    <name type="scientific">Helicobacter apodemus</name>
    <dbReference type="NCBI Taxonomy" id="135569"/>
    <lineage>
        <taxon>Bacteria</taxon>
        <taxon>Pseudomonadati</taxon>
        <taxon>Campylobacterota</taxon>
        <taxon>Epsilonproteobacteria</taxon>
        <taxon>Campylobacterales</taxon>
        <taxon>Helicobacteraceae</taxon>
        <taxon>Helicobacter</taxon>
    </lineage>
</organism>
<reference evidence="1 2" key="1">
    <citation type="submission" date="2017-06" db="EMBL/GenBank/DDBJ databases">
        <title>Complete genome of Helicobacter apodemus.</title>
        <authorList>
            <person name="Cho S."/>
        </authorList>
    </citation>
    <scope>NUCLEOTIDE SEQUENCE [LARGE SCALE GENOMIC DNA]</scope>
    <source>
        <strain evidence="2">SNUVETPUB-15-01</strain>
    </source>
</reference>
<accession>A0A2U8FDG0</accession>
<dbReference type="OrthoDB" id="5330531at2"/>